<dbReference type="Pfam" id="PF00383">
    <property type="entry name" value="dCMP_cyt_deam_1"/>
    <property type="match status" value="1"/>
</dbReference>
<dbReference type="EMBL" id="FNVQ01000003">
    <property type="protein sequence ID" value="SEG71526.1"/>
    <property type="molecule type" value="Genomic_DNA"/>
</dbReference>
<evidence type="ECO:0000259" key="9">
    <source>
        <dbReference type="PROSITE" id="PS51747"/>
    </source>
</evidence>
<evidence type="ECO:0000256" key="8">
    <source>
        <dbReference type="HAMAP-Rule" id="MF_00972"/>
    </source>
</evidence>
<dbReference type="PROSITE" id="PS51747">
    <property type="entry name" value="CYT_DCMP_DEAMINASES_2"/>
    <property type="match status" value="1"/>
</dbReference>
<comment type="subunit">
    <text evidence="2 8">Homodimer.</text>
</comment>
<comment type="cofactor">
    <cofactor evidence="8">
        <name>Zn(2+)</name>
        <dbReference type="ChEBI" id="CHEBI:29105"/>
    </cofactor>
    <text evidence="8">Binds 1 zinc ion per subunit.</text>
</comment>
<protein>
    <recommendedName>
        <fullName evidence="8">tRNA-specific adenosine deaminase</fullName>
        <ecNumber evidence="8">3.5.4.33</ecNumber>
    </recommendedName>
</protein>
<dbReference type="InterPro" id="IPR016193">
    <property type="entry name" value="Cytidine_deaminase-like"/>
</dbReference>
<keyword evidence="3 8" id="KW-0819">tRNA processing</keyword>
<evidence type="ECO:0000256" key="1">
    <source>
        <dbReference type="ARBA" id="ARBA00010669"/>
    </source>
</evidence>
<dbReference type="GO" id="GO:0052717">
    <property type="term" value="F:tRNA-specific adenosine-34 deaminase activity"/>
    <property type="evidence" value="ECO:0007669"/>
    <property type="project" value="UniProtKB-UniRule"/>
</dbReference>
<comment type="catalytic activity">
    <reaction evidence="7 8">
        <text>adenosine(34) in tRNA + H2O + H(+) = inosine(34) in tRNA + NH4(+)</text>
        <dbReference type="Rhea" id="RHEA:43168"/>
        <dbReference type="Rhea" id="RHEA-COMP:10373"/>
        <dbReference type="Rhea" id="RHEA-COMP:10374"/>
        <dbReference type="ChEBI" id="CHEBI:15377"/>
        <dbReference type="ChEBI" id="CHEBI:15378"/>
        <dbReference type="ChEBI" id="CHEBI:28938"/>
        <dbReference type="ChEBI" id="CHEBI:74411"/>
        <dbReference type="ChEBI" id="CHEBI:82852"/>
        <dbReference type="EC" id="3.5.4.33"/>
    </reaction>
</comment>
<dbReference type="PANTHER" id="PTHR11079">
    <property type="entry name" value="CYTOSINE DEAMINASE FAMILY MEMBER"/>
    <property type="match status" value="1"/>
</dbReference>
<feature type="binding site" evidence="8">
    <location>
        <position position="95"/>
    </location>
    <ligand>
        <name>Zn(2+)</name>
        <dbReference type="ChEBI" id="CHEBI:29105"/>
        <note>catalytic</note>
    </ligand>
</feature>
<dbReference type="HAMAP" id="MF_00972">
    <property type="entry name" value="tRNA_aden_deaminase"/>
    <property type="match status" value="1"/>
</dbReference>
<evidence type="ECO:0000256" key="3">
    <source>
        <dbReference type="ARBA" id="ARBA00022694"/>
    </source>
</evidence>
<dbReference type="GO" id="GO:0008270">
    <property type="term" value="F:zinc ion binding"/>
    <property type="evidence" value="ECO:0007669"/>
    <property type="project" value="UniProtKB-UniRule"/>
</dbReference>
<evidence type="ECO:0000256" key="2">
    <source>
        <dbReference type="ARBA" id="ARBA00011738"/>
    </source>
</evidence>
<dbReference type="InterPro" id="IPR016192">
    <property type="entry name" value="APOBEC/CMP_deaminase_Zn-bd"/>
</dbReference>
<comment type="similarity">
    <text evidence="1">Belongs to the cytidine and deoxycytidylate deaminase family. ADAT2 subfamily.</text>
</comment>
<comment type="function">
    <text evidence="8">Catalyzes the deamination of adenosine to inosine at the wobble position 34 of tRNA(Arg2).</text>
</comment>
<evidence type="ECO:0000256" key="6">
    <source>
        <dbReference type="ARBA" id="ARBA00022833"/>
    </source>
</evidence>
<feature type="binding site" evidence="8">
    <location>
        <position position="62"/>
    </location>
    <ligand>
        <name>Zn(2+)</name>
        <dbReference type="ChEBI" id="CHEBI:29105"/>
        <note>catalytic</note>
    </ligand>
</feature>
<organism evidence="10 11">
    <name type="scientific">Marinobacterium lutimaris</name>
    <dbReference type="NCBI Taxonomy" id="568106"/>
    <lineage>
        <taxon>Bacteria</taxon>
        <taxon>Pseudomonadati</taxon>
        <taxon>Pseudomonadota</taxon>
        <taxon>Gammaproteobacteria</taxon>
        <taxon>Oceanospirillales</taxon>
        <taxon>Oceanospirillaceae</taxon>
        <taxon>Marinobacterium</taxon>
    </lineage>
</organism>
<keyword evidence="4 8" id="KW-0479">Metal-binding</keyword>
<reference evidence="10 11" key="1">
    <citation type="submission" date="2016-10" db="EMBL/GenBank/DDBJ databases">
        <authorList>
            <person name="de Groot N.N."/>
        </authorList>
    </citation>
    <scope>NUCLEOTIDE SEQUENCE [LARGE SCALE GENOMIC DNA]</scope>
    <source>
        <strain evidence="10 11">DSM 22012</strain>
    </source>
</reference>
<dbReference type="InterPro" id="IPR002125">
    <property type="entry name" value="CMP_dCMP_dom"/>
</dbReference>
<keyword evidence="5 8" id="KW-0378">Hydrolase</keyword>
<evidence type="ECO:0000256" key="5">
    <source>
        <dbReference type="ARBA" id="ARBA00022801"/>
    </source>
</evidence>
<dbReference type="Gene3D" id="3.40.140.10">
    <property type="entry name" value="Cytidine Deaminase, domain 2"/>
    <property type="match status" value="1"/>
</dbReference>
<sequence length="178" mass="19639">MTDLPEGVLNESDEHWMEKALDLAERAAELNEVPVGALVVLDGRVIGEGWNQPISGCDPTAHAEILALRDAASRVGNYRLVGADLYVTIEPCSMCAGAIVHARIRRVVFGASEPKAGVVCSQGSFFDQSWLNHRVLWQGGVLAQRCSDRISEFFARRREQKRLERELKRAAEDHSQGG</sequence>
<proteinExistence type="inferred from homology"/>
<evidence type="ECO:0000256" key="4">
    <source>
        <dbReference type="ARBA" id="ARBA00022723"/>
    </source>
</evidence>
<dbReference type="GO" id="GO:0002100">
    <property type="term" value="P:tRNA wobble adenosine to inosine editing"/>
    <property type="evidence" value="ECO:0007669"/>
    <property type="project" value="UniProtKB-UniRule"/>
</dbReference>
<dbReference type="NCBIfam" id="NF008113">
    <property type="entry name" value="PRK10860.1"/>
    <property type="match status" value="1"/>
</dbReference>
<feature type="domain" description="CMP/dCMP-type deaminase" evidence="9">
    <location>
        <begin position="11"/>
        <end position="138"/>
    </location>
</feature>
<dbReference type="PROSITE" id="PS00903">
    <property type="entry name" value="CYT_DCMP_DEAMINASES_1"/>
    <property type="match status" value="1"/>
</dbReference>
<evidence type="ECO:0000313" key="11">
    <source>
        <dbReference type="Proteomes" id="UP000236745"/>
    </source>
</evidence>
<dbReference type="Proteomes" id="UP000236745">
    <property type="component" value="Unassembled WGS sequence"/>
</dbReference>
<feature type="binding site" evidence="8">
    <location>
        <position position="92"/>
    </location>
    <ligand>
        <name>Zn(2+)</name>
        <dbReference type="ChEBI" id="CHEBI:29105"/>
        <note>catalytic</note>
    </ligand>
</feature>
<dbReference type="EC" id="3.5.4.33" evidence="8"/>
<dbReference type="AlphaFoldDB" id="A0A1H6CGP9"/>
<dbReference type="CDD" id="cd01285">
    <property type="entry name" value="nucleoside_deaminase"/>
    <property type="match status" value="1"/>
</dbReference>
<dbReference type="FunFam" id="3.40.140.10:FF:000005">
    <property type="entry name" value="tRNA-specific adenosine deaminase"/>
    <property type="match status" value="1"/>
</dbReference>
<feature type="active site" description="Proton donor" evidence="8">
    <location>
        <position position="64"/>
    </location>
</feature>
<evidence type="ECO:0000256" key="7">
    <source>
        <dbReference type="ARBA" id="ARBA00048045"/>
    </source>
</evidence>
<accession>A0A1H6CGP9</accession>
<keyword evidence="6 8" id="KW-0862">Zinc</keyword>
<dbReference type="PANTHER" id="PTHR11079:SF202">
    <property type="entry name" value="TRNA-SPECIFIC ADENOSINE DEAMINASE"/>
    <property type="match status" value="1"/>
</dbReference>
<name>A0A1H6CGP9_9GAMM</name>
<keyword evidence="11" id="KW-1185">Reference proteome</keyword>
<gene>
    <name evidence="8" type="primary">tadA</name>
    <name evidence="10" type="ORF">SAMN05444390_103440</name>
</gene>
<dbReference type="SUPFAM" id="SSF53927">
    <property type="entry name" value="Cytidine deaminase-like"/>
    <property type="match status" value="1"/>
</dbReference>
<evidence type="ECO:0000313" key="10">
    <source>
        <dbReference type="EMBL" id="SEG71526.1"/>
    </source>
</evidence>
<dbReference type="InterPro" id="IPR028883">
    <property type="entry name" value="tRNA_aden_deaminase"/>
</dbReference>